<dbReference type="Pfam" id="PF20469">
    <property type="entry name" value="OLD-like_TOPRIM"/>
    <property type="match status" value="1"/>
</dbReference>
<evidence type="ECO:0000313" key="3">
    <source>
        <dbReference type="EMBL" id="EKE67255.1"/>
    </source>
</evidence>
<dbReference type="Proteomes" id="UP000006755">
    <property type="component" value="Unassembled WGS sequence"/>
</dbReference>
<dbReference type="SUPFAM" id="SSF52540">
    <property type="entry name" value="P-loop containing nucleoside triphosphate hydrolases"/>
    <property type="match status" value="1"/>
</dbReference>
<sequence>MKIEKITIKNWRSIKNQVVYAQDLMVIIGQNNHGKSNLLSSMLFFFGEIKHHDLDFHKGSTELFVELQFGCLDESDNTTFKKYLTSEGKIVVRKTAYLGGSFEYRGYIENPTEEWLQEVNASAYTKRELASSLPFHPFLPATGRISKQDIVDAQAAYIEQNRDAINFSYELEATNFLGLKSVASGIFGEVYFIPAVKEASDDFTSKDSSVFGKMYSDVVALMSENNDEWKTTKENLGKLFATLNKKDKDGNVNEGRPQQLSDFEEELATELVTWGARVDIEVSSQDIESVFKANTQVWVDDGVRTDIKRKGHGLQRALTVALIQVVAKRAIAAAANNGNEGEGARKVSNSRYFIFEEPELYLHPQAQRSLFDSFVNLSESGSQVILCTHSSGLIDVERYKSIYIATKETGSDETTVKQCVDDLFEGDAKKDFNLSYWINPDRGELFFASKVVLLEGATEKTVFPLLAKEIGVFRYDYTLIDCGSKDNIPLYVKLLNKFKIPYVAVYDRDHQQGKGADAIASANTSTQKIEDVIDSTIGKSLVLDNDIEEELGLPKGGSSKPYIALNHITSQGFTLSEVMKQKISLAYGIEVEA</sequence>
<name>K2JPU0_9GAMM</name>
<dbReference type="InterPro" id="IPR041685">
    <property type="entry name" value="AAA_GajA/Old/RecF-like"/>
</dbReference>
<accession>K2JPU0</accession>
<evidence type="ECO:0000259" key="2">
    <source>
        <dbReference type="Pfam" id="PF20469"/>
    </source>
</evidence>
<protein>
    <submittedName>
        <fullName evidence="3">ATP-dependent OLD family endonuclease</fullName>
    </submittedName>
</protein>
<dbReference type="PANTHER" id="PTHR43581:SF2">
    <property type="entry name" value="EXCINUCLEASE ATPASE SUBUNIT"/>
    <property type="match status" value="1"/>
</dbReference>
<evidence type="ECO:0000259" key="1">
    <source>
        <dbReference type="Pfam" id="PF13175"/>
    </source>
</evidence>
<dbReference type="CDD" id="cd01026">
    <property type="entry name" value="TOPRIM_OLD"/>
    <property type="match status" value="1"/>
</dbReference>
<dbReference type="OrthoDB" id="9815944at2"/>
<keyword evidence="4" id="KW-1185">Reference proteome</keyword>
<dbReference type="eggNOG" id="COG3593">
    <property type="taxonomic scope" value="Bacteria"/>
</dbReference>
<keyword evidence="3" id="KW-0378">Hydrolase</keyword>
<dbReference type="InterPro" id="IPR051396">
    <property type="entry name" value="Bact_Antivir_Def_Nuclease"/>
</dbReference>
<reference evidence="3 4" key="1">
    <citation type="journal article" date="2012" name="J. Bacteriol.">
        <title>Genome Sequence of Gallaecimonas xiamenensis Type Strain 3-C-1.</title>
        <authorList>
            <person name="Lai Q."/>
            <person name="Wang L."/>
            <person name="Wang W."/>
            <person name="Shao Z."/>
        </authorList>
    </citation>
    <scope>NUCLEOTIDE SEQUENCE [LARGE SCALE GENOMIC DNA]</scope>
    <source>
        <strain evidence="3 4">3-C-1</strain>
    </source>
</reference>
<keyword evidence="3" id="KW-0540">Nuclease</keyword>
<organism evidence="3 4">
    <name type="scientific">Gallaecimonas xiamenensis 3-C-1</name>
    <dbReference type="NCBI Taxonomy" id="745411"/>
    <lineage>
        <taxon>Bacteria</taxon>
        <taxon>Pseudomonadati</taxon>
        <taxon>Pseudomonadota</taxon>
        <taxon>Gammaproteobacteria</taxon>
        <taxon>Enterobacterales</taxon>
        <taxon>Gallaecimonadaceae</taxon>
        <taxon>Gallaecimonas</taxon>
    </lineage>
</organism>
<dbReference type="eggNOG" id="COG1196">
    <property type="taxonomic scope" value="Bacteria"/>
</dbReference>
<dbReference type="PATRIC" id="fig|745411.4.peg.3714"/>
<dbReference type="InterPro" id="IPR034139">
    <property type="entry name" value="TOPRIM_OLD"/>
</dbReference>
<dbReference type="GO" id="GO:0004519">
    <property type="term" value="F:endonuclease activity"/>
    <property type="evidence" value="ECO:0007669"/>
    <property type="project" value="UniProtKB-KW"/>
</dbReference>
<dbReference type="Gene3D" id="3.40.50.300">
    <property type="entry name" value="P-loop containing nucleotide triphosphate hydrolases"/>
    <property type="match status" value="1"/>
</dbReference>
<feature type="domain" description="OLD protein-like TOPRIM" evidence="2">
    <location>
        <begin position="446"/>
        <end position="509"/>
    </location>
</feature>
<proteinExistence type="predicted"/>
<comment type="caution">
    <text evidence="3">The sequence shown here is derived from an EMBL/GenBank/DDBJ whole genome shotgun (WGS) entry which is preliminary data.</text>
</comment>
<keyword evidence="3" id="KW-0255">Endonuclease</keyword>
<dbReference type="RefSeq" id="WP_008486834.1">
    <property type="nucleotide sequence ID" value="NZ_AMRI01000046.1"/>
</dbReference>
<feature type="domain" description="Endonuclease GajA/Old nuclease/RecF-like AAA" evidence="1">
    <location>
        <begin position="1"/>
        <end position="394"/>
    </location>
</feature>
<gene>
    <name evidence="3" type="ORF">B3C1_18954</name>
</gene>
<dbReference type="STRING" id="745411.B3C1_18954"/>
<dbReference type="AlphaFoldDB" id="K2JPU0"/>
<dbReference type="InterPro" id="IPR027417">
    <property type="entry name" value="P-loop_NTPase"/>
</dbReference>
<evidence type="ECO:0000313" key="4">
    <source>
        <dbReference type="Proteomes" id="UP000006755"/>
    </source>
</evidence>
<dbReference type="EMBL" id="AMRI01000046">
    <property type="protein sequence ID" value="EKE67255.1"/>
    <property type="molecule type" value="Genomic_DNA"/>
</dbReference>
<dbReference type="PANTHER" id="PTHR43581">
    <property type="entry name" value="ATP/GTP PHOSPHATASE"/>
    <property type="match status" value="1"/>
</dbReference>
<dbReference type="Pfam" id="PF13175">
    <property type="entry name" value="AAA_15"/>
    <property type="match status" value="1"/>
</dbReference>